<proteinExistence type="predicted"/>
<gene>
    <name evidence="2" type="ORF">NCWK1_2326</name>
</gene>
<organism evidence="2 3">
    <name type="scientific">Nostoc cycadae WK-1</name>
    <dbReference type="NCBI Taxonomy" id="1861711"/>
    <lineage>
        <taxon>Bacteria</taxon>
        <taxon>Bacillati</taxon>
        <taxon>Cyanobacteriota</taxon>
        <taxon>Cyanophyceae</taxon>
        <taxon>Nostocales</taxon>
        <taxon>Nostocaceae</taxon>
        <taxon>Nostoc</taxon>
    </lineage>
</organism>
<evidence type="ECO:0000313" key="2">
    <source>
        <dbReference type="EMBL" id="GBE92570.1"/>
    </source>
</evidence>
<feature type="transmembrane region" description="Helical" evidence="1">
    <location>
        <begin position="26"/>
        <end position="47"/>
    </location>
</feature>
<reference evidence="3" key="1">
    <citation type="journal article" date="2018" name="Genome Announc.">
        <title>Draft Genome Sequence of the Nitrogen-Fixing and Hormogonia-Inducing Cyanobacterium Nostoc cycadae Strain WK-1, Isolated from the Coralloid Roots of Cycas revoluta.</title>
        <authorList>
            <person name="Kanesaki Y."/>
            <person name="Hirose M."/>
            <person name="Hirose Y."/>
            <person name="Fujisawa T."/>
            <person name="Nakamura Y."/>
            <person name="Watanabe S."/>
            <person name="Matsunaga S."/>
            <person name="Uchida H."/>
            <person name="Murakami A."/>
        </authorList>
    </citation>
    <scope>NUCLEOTIDE SEQUENCE [LARGE SCALE GENOMIC DNA]</scope>
    <source>
        <strain evidence="3">WK-1</strain>
    </source>
</reference>
<keyword evidence="3" id="KW-1185">Reference proteome</keyword>
<dbReference type="Proteomes" id="UP000236527">
    <property type="component" value="Unassembled WGS sequence"/>
</dbReference>
<name>A0A2H6LH80_9NOSO</name>
<dbReference type="EMBL" id="BDGE01000038">
    <property type="protein sequence ID" value="GBE92570.1"/>
    <property type="molecule type" value="Genomic_DNA"/>
</dbReference>
<keyword evidence="1" id="KW-0812">Transmembrane</keyword>
<comment type="caution">
    <text evidence="2">The sequence shown here is derived from an EMBL/GenBank/DDBJ whole genome shotgun (WGS) entry which is preliminary data.</text>
</comment>
<keyword evidence="1" id="KW-1133">Transmembrane helix</keyword>
<sequence>MCKVVEEYLTFPTFKHPSMDRKTKRLLLLVASCSIAGVILGGTSSWAESNLCLRASQVTSDCLTQDPIEKTIQGMSTGLIAGAGAAFGVAWNIRHQD</sequence>
<protein>
    <submittedName>
        <fullName evidence="2">Uncharacterized protein</fullName>
    </submittedName>
</protein>
<evidence type="ECO:0000256" key="1">
    <source>
        <dbReference type="SAM" id="Phobius"/>
    </source>
</evidence>
<accession>A0A2H6LH80</accession>
<dbReference type="AlphaFoldDB" id="A0A2H6LH80"/>
<keyword evidence="1" id="KW-0472">Membrane</keyword>
<evidence type="ECO:0000313" key="3">
    <source>
        <dbReference type="Proteomes" id="UP000236527"/>
    </source>
</evidence>